<reference evidence="1" key="1">
    <citation type="journal article" date="2021" name="Proc. Natl. Acad. Sci. U.S.A.">
        <title>A Catalog of Tens of Thousands of Viruses from Human Metagenomes Reveals Hidden Associations with Chronic Diseases.</title>
        <authorList>
            <person name="Tisza M.J."/>
            <person name="Buck C.B."/>
        </authorList>
    </citation>
    <scope>NUCLEOTIDE SEQUENCE</scope>
    <source>
        <strain evidence="1">CtaNW81</strain>
    </source>
</reference>
<evidence type="ECO:0000313" key="1">
    <source>
        <dbReference type="EMBL" id="DAD77514.1"/>
    </source>
</evidence>
<protein>
    <submittedName>
        <fullName evidence="1">Uncharacterized protein</fullName>
    </submittedName>
</protein>
<dbReference type="EMBL" id="BK014826">
    <property type="protein sequence ID" value="DAD77514.1"/>
    <property type="molecule type" value="Genomic_DNA"/>
</dbReference>
<accession>A0A8S5M5K9</accession>
<name>A0A8S5M5K9_9CAUD</name>
<proteinExistence type="predicted"/>
<organism evidence="1">
    <name type="scientific">Podoviridae sp. ctaNW81</name>
    <dbReference type="NCBI Taxonomy" id="2826562"/>
    <lineage>
        <taxon>Viruses</taxon>
        <taxon>Duplodnaviria</taxon>
        <taxon>Heunggongvirae</taxon>
        <taxon>Uroviricota</taxon>
        <taxon>Caudoviricetes</taxon>
    </lineage>
</organism>
<sequence>MTYKEFTTKSLQDFKELAEAAEKQGCLDEFLDNAWDAIAIERGDHSADTMTKVVNNLEEYKRHLGRRYNTTHDPEVKQKYNDLEDLIRSLTWTYEAKRITKPYYLR</sequence>